<dbReference type="Pfam" id="PF03845">
    <property type="entry name" value="Spore_permease"/>
    <property type="match status" value="1"/>
</dbReference>
<feature type="transmembrane region" description="Helical" evidence="8">
    <location>
        <begin position="142"/>
        <end position="164"/>
    </location>
</feature>
<feature type="transmembrane region" description="Helical" evidence="8">
    <location>
        <begin position="116"/>
        <end position="135"/>
    </location>
</feature>
<evidence type="ECO:0000256" key="6">
    <source>
        <dbReference type="ARBA" id="ARBA00022989"/>
    </source>
</evidence>
<keyword evidence="3" id="KW-0813">Transport</keyword>
<organism evidence="9 10">
    <name type="scientific">Desmospora activa DSM 45169</name>
    <dbReference type="NCBI Taxonomy" id="1121389"/>
    <lineage>
        <taxon>Bacteria</taxon>
        <taxon>Bacillati</taxon>
        <taxon>Bacillota</taxon>
        <taxon>Bacilli</taxon>
        <taxon>Bacillales</taxon>
        <taxon>Thermoactinomycetaceae</taxon>
        <taxon>Desmospora</taxon>
    </lineage>
</organism>
<keyword evidence="4" id="KW-0309">Germination</keyword>
<protein>
    <submittedName>
        <fullName evidence="9">Spore germination protein (Amino acid permease)</fullName>
    </submittedName>
</protein>
<dbReference type="PANTHER" id="PTHR34975">
    <property type="entry name" value="SPORE GERMINATION PROTEIN A2"/>
    <property type="match status" value="1"/>
</dbReference>
<comment type="subcellular location">
    <subcellularLocation>
        <location evidence="1">Membrane</location>
        <topology evidence="1">Multi-pass membrane protein</topology>
    </subcellularLocation>
</comment>
<comment type="caution">
    <text evidence="9">The sequence shown here is derived from an EMBL/GenBank/DDBJ whole genome shotgun (WGS) entry which is preliminary data.</text>
</comment>
<evidence type="ECO:0000256" key="3">
    <source>
        <dbReference type="ARBA" id="ARBA00022448"/>
    </source>
</evidence>
<reference evidence="9 10" key="1">
    <citation type="submission" date="2018-04" db="EMBL/GenBank/DDBJ databases">
        <title>Genomic Encyclopedia of Archaeal and Bacterial Type Strains, Phase II (KMG-II): from individual species to whole genera.</title>
        <authorList>
            <person name="Goeker M."/>
        </authorList>
    </citation>
    <scope>NUCLEOTIDE SEQUENCE [LARGE SCALE GENOMIC DNA]</scope>
    <source>
        <strain evidence="9 10">DSM 45169</strain>
    </source>
</reference>
<dbReference type="RefSeq" id="WP_170105559.1">
    <property type="nucleotide sequence ID" value="NZ_PZZP01000002.1"/>
</dbReference>
<evidence type="ECO:0000256" key="2">
    <source>
        <dbReference type="ARBA" id="ARBA00007998"/>
    </source>
</evidence>
<keyword evidence="6 8" id="KW-1133">Transmembrane helix</keyword>
<evidence type="ECO:0000256" key="1">
    <source>
        <dbReference type="ARBA" id="ARBA00004141"/>
    </source>
</evidence>
<dbReference type="EMBL" id="PZZP01000002">
    <property type="protein sequence ID" value="PTM56582.1"/>
    <property type="molecule type" value="Genomic_DNA"/>
</dbReference>
<proteinExistence type="inferred from homology"/>
<dbReference type="InterPro" id="IPR004761">
    <property type="entry name" value="Spore_GerAB"/>
</dbReference>
<dbReference type="Proteomes" id="UP000241639">
    <property type="component" value="Unassembled WGS sequence"/>
</dbReference>
<dbReference type="Gene3D" id="1.20.1740.10">
    <property type="entry name" value="Amino acid/polyamine transporter I"/>
    <property type="match status" value="1"/>
</dbReference>
<feature type="transmembrane region" description="Helical" evidence="8">
    <location>
        <begin position="12"/>
        <end position="33"/>
    </location>
</feature>
<feature type="transmembrane region" description="Helical" evidence="8">
    <location>
        <begin position="219"/>
        <end position="240"/>
    </location>
</feature>
<comment type="similarity">
    <text evidence="2">Belongs to the amino acid-polyamine-organocation (APC) superfamily. Spore germination protein (SGP) (TC 2.A.3.9) family.</text>
</comment>
<gene>
    <name evidence="9" type="ORF">C8J48_2904</name>
</gene>
<dbReference type="PANTHER" id="PTHR34975:SF2">
    <property type="entry name" value="SPORE GERMINATION PROTEIN A2"/>
    <property type="match status" value="1"/>
</dbReference>
<accession>A0A2T4Z3W1</accession>
<feature type="transmembrane region" description="Helical" evidence="8">
    <location>
        <begin position="306"/>
        <end position="322"/>
    </location>
</feature>
<keyword evidence="10" id="KW-1185">Reference proteome</keyword>
<keyword evidence="5 8" id="KW-0812">Transmembrane</keyword>
<dbReference type="GO" id="GO:0009847">
    <property type="term" value="P:spore germination"/>
    <property type="evidence" value="ECO:0007669"/>
    <property type="project" value="InterPro"/>
</dbReference>
<name>A0A2T4Z3W1_9BACL</name>
<evidence type="ECO:0000256" key="5">
    <source>
        <dbReference type="ARBA" id="ARBA00022692"/>
    </source>
</evidence>
<feature type="transmembrane region" description="Helical" evidence="8">
    <location>
        <begin position="91"/>
        <end position="110"/>
    </location>
</feature>
<evidence type="ECO:0000313" key="9">
    <source>
        <dbReference type="EMBL" id="PTM56582.1"/>
    </source>
</evidence>
<dbReference type="AlphaFoldDB" id="A0A2T4Z3W1"/>
<feature type="transmembrane region" description="Helical" evidence="8">
    <location>
        <begin position="184"/>
        <end position="207"/>
    </location>
</feature>
<feature type="transmembrane region" description="Helical" evidence="8">
    <location>
        <begin position="275"/>
        <end position="294"/>
    </location>
</feature>
<dbReference type="NCBIfam" id="TIGR00912">
    <property type="entry name" value="2A0309"/>
    <property type="match status" value="1"/>
</dbReference>
<evidence type="ECO:0000313" key="10">
    <source>
        <dbReference type="Proteomes" id="UP000241639"/>
    </source>
</evidence>
<sequence>MIKEKNKITQGQLMFWMIQIQVEVTVLQVPYVAHIKAKQSAWIAILITGVCAQILILLIWSLCERFPSSHLFQFLPQIAGNLVGKLTGMAYSLYFLIMGSIVLMTFHVVIGKWILIKTPTWVTSFLLLIPAIYLARDHLRTIARFFVLASLLFVFLIPPILYAFKFLNLSYLLPIKTVGWKDILTGSLDVTFAFLGFETLLLLYTFVQGKGNGKLKAISAGNLFVTLLYIVMTVLALAVFSPGQLSYIPEPILFMLKGFTTPVINRLDILFLSVWYVKVFTTFTAYLYCAAYGLGHYFHRGQHTKAVPYAAAVCYVLSLIPSDPSMHEYILTGAIRLSFLFTMGFPLLFLLLSILFKRKEASL</sequence>
<keyword evidence="7 8" id="KW-0472">Membrane</keyword>
<evidence type="ECO:0000256" key="7">
    <source>
        <dbReference type="ARBA" id="ARBA00023136"/>
    </source>
</evidence>
<feature type="transmembrane region" description="Helical" evidence="8">
    <location>
        <begin position="39"/>
        <end position="63"/>
    </location>
</feature>
<dbReference type="GO" id="GO:0016020">
    <property type="term" value="C:membrane"/>
    <property type="evidence" value="ECO:0007669"/>
    <property type="project" value="UniProtKB-SubCell"/>
</dbReference>
<evidence type="ECO:0000256" key="4">
    <source>
        <dbReference type="ARBA" id="ARBA00022544"/>
    </source>
</evidence>
<feature type="transmembrane region" description="Helical" evidence="8">
    <location>
        <begin position="334"/>
        <end position="356"/>
    </location>
</feature>
<evidence type="ECO:0000256" key="8">
    <source>
        <dbReference type="SAM" id="Phobius"/>
    </source>
</evidence>